<organism evidence="1 2">
    <name type="scientific">Silvania confinis</name>
    <dbReference type="NCBI Taxonomy" id="2926470"/>
    <lineage>
        <taxon>Bacteria</taxon>
        <taxon>Pseudomonadati</taxon>
        <taxon>Pseudomonadota</taxon>
        <taxon>Gammaproteobacteria</taxon>
        <taxon>Enterobacterales</taxon>
        <taxon>Enterobacteriaceae</taxon>
        <taxon>Silvania</taxon>
    </lineage>
</organism>
<dbReference type="InterPro" id="IPR007833">
    <property type="entry name" value="Capsule_polysaccharide_synth"/>
</dbReference>
<proteinExistence type="predicted"/>
<comment type="caution">
    <text evidence="1">The sequence shown here is derived from an EMBL/GenBank/DDBJ whole genome shotgun (WGS) entry which is preliminary data.</text>
</comment>
<name>A0A9J6QJM7_9ENTR</name>
<protein>
    <submittedName>
        <fullName evidence="1">Capsular biosynthesis protein</fullName>
    </submittedName>
</protein>
<dbReference type="AlphaFoldDB" id="A0A9J6QJM7"/>
<dbReference type="GO" id="GO:0015774">
    <property type="term" value="P:polysaccharide transport"/>
    <property type="evidence" value="ECO:0007669"/>
    <property type="project" value="InterPro"/>
</dbReference>
<dbReference type="Proteomes" id="UP001061282">
    <property type="component" value="Unassembled WGS sequence"/>
</dbReference>
<gene>
    <name evidence="1" type="ORF">M8013_12155</name>
</gene>
<dbReference type="Pfam" id="PF05159">
    <property type="entry name" value="Capsule_synth"/>
    <property type="match status" value="1"/>
</dbReference>
<evidence type="ECO:0000313" key="2">
    <source>
        <dbReference type="Proteomes" id="UP001061282"/>
    </source>
</evidence>
<keyword evidence="2" id="KW-1185">Reference proteome</keyword>
<reference evidence="1" key="1">
    <citation type="submission" date="2022-05" db="EMBL/GenBank/DDBJ databases">
        <title>Description of a novel species of Leclercia; Leclercia tamurae and the Proposal for a Novel Genus Silvania gen. nov. Containing Two Novel Species Silvania hatchlandensis sp. nov. and Silvania confinis sp. nov. Isolated from the Rhizosphere of Oak.</title>
        <authorList>
            <person name="Maddock D.W."/>
            <person name="Brady C.L."/>
            <person name="Denman S."/>
            <person name="Arnold D."/>
        </authorList>
    </citation>
    <scope>NUCLEOTIDE SEQUENCE</scope>
    <source>
        <strain evidence="1">H4N4</strain>
    </source>
</reference>
<dbReference type="EMBL" id="JAMGZJ010000075">
    <property type="protein sequence ID" value="MCU6669498.1"/>
    <property type="molecule type" value="Genomic_DNA"/>
</dbReference>
<dbReference type="GO" id="GO:0000271">
    <property type="term" value="P:polysaccharide biosynthetic process"/>
    <property type="evidence" value="ECO:0007669"/>
    <property type="project" value="InterPro"/>
</dbReference>
<evidence type="ECO:0000313" key="1">
    <source>
        <dbReference type="EMBL" id="MCU6669498.1"/>
    </source>
</evidence>
<accession>A0A9J6QJM7</accession>
<dbReference type="RefSeq" id="WP_271268060.1">
    <property type="nucleotide sequence ID" value="NZ_JAMGZJ010000075.1"/>
</dbReference>
<sequence>MDEQAIRHLLNGRRYLLLQGPMGPCFSRLATWLQDSHREVKQVCFNAGDAWYSDKNSALHYTGSVKNFTYWLRELHKDYAFDTVICFGDCRPMHMEAKKWARSKSINFLAFEEGYFRPFYITLEKGGVNAFSSMPTSAKYYLEQPLPESKPPTAWKPSTFKRSAHAMLYYAAGWFGRHRYPGYRHHKSFSPWYEMRCWLRAGRRKVWYRWQQRNMLRHITGTLDNEYYLAILQVYNDSQILFHSPYKDVREYIETVIRSFARHAPKARHLVFKHHPMDRGHRYYGTLINTLTEKYGITGRVIYVHDVNLPALLTHTRGVITVNSTAGLSALIHNKPLMVMGKALYDIEGLTWQGPLTQFWQADFAPDKKLFKRFRAHLLHDTQINAVFYGKSDWLDTPYTVTTPETVVEQEPQPAPETVTSIT</sequence>
<dbReference type="CDD" id="cd16441">
    <property type="entry name" value="beta_Kdo_transferase_KpsS"/>
    <property type="match status" value="1"/>
</dbReference>